<dbReference type="GO" id="GO:0016614">
    <property type="term" value="F:oxidoreductase activity, acting on CH-OH group of donors"/>
    <property type="evidence" value="ECO:0007669"/>
    <property type="project" value="InterPro"/>
</dbReference>
<evidence type="ECO:0000256" key="6">
    <source>
        <dbReference type="PIRSR" id="PIRSR000137-2"/>
    </source>
</evidence>
<name>A0A0F4XVX9_9PSED</name>
<dbReference type="PROSITE" id="PS51257">
    <property type="entry name" value="PROKAR_LIPOPROTEIN"/>
    <property type="match status" value="1"/>
</dbReference>
<keyword evidence="3 7" id="KW-0285">Flavoprotein</keyword>
<dbReference type="Gene3D" id="3.50.50.60">
    <property type="entry name" value="FAD/NAD(P)-binding domain"/>
    <property type="match status" value="1"/>
</dbReference>
<dbReference type="EMBL" id="JZXC01000001">
    <property type="protein sequence ID" value="KKA09986.1"/>
    <property type="molecule type" value="Genomic_DNA"/>
</dbReference>
<gene>
    <name evidence="10" type="ORF">VP02_01165</name>
</gene>
<evidence type="ECO:0000256" key="3">
    <source>
        <dbReference type="ARBA" id="ARBA00022630"/>
    </source>
</evidence>
<reference evidence="10 11" key="1">
    <citation type="submission" date="2015-03" db="EMBL/GenBank/DDBJ databases">
        <title>Pseudomonas fluorescens 1855-344 Genome sequencing and assembly.</title>
        <authorList>
            <person name="Eng W.W.H."/>
            <person name="Gan H.M."/>
            <person name="Savka M.A."/>
        </authorList>
    </citation>
    <scope>NUCLEOTIDE SEQUENCE [LARGE SCALE GENOMIC DNA]</scope>
    <source>
        <strain evidence="10 11">1855-344</strain>
    </source>
</reference>
<dbReference type="OrthoDB" id="9785276at2"/>
<evidence type="ECO:0000256" key="4">
    <source>
        <dbReference type="ARBA" id="ARBA00022827"/>
    </source>
</evidence>
<evidence type="ECO:0000259" key="9">
    <source>
        <dbReference type="PROSITE" id="PS00624"/>
    </source>
</evidence>
<dbReference type="Proteomes" id="UP000033662">
    <property type="component" value="Unassembled WGS sequence"/>
</dbReference>
<dbReference type="Pfam" id="PF00732">
    <property type="entry name" value="GMC_oxred_N"/>
    <property type="match status" value="1"/>
</dbReference>
<feature type="binding site" evidence="6">
    <location>
        <position position="220"/>
    </location>
    <ligand>
        <name>FAD</name>
        <dbReference type="ChEBI" id="CHEBI:57692"/>
    </ligand>
</feature>
<dbReference type="Gene3D" id="3.30.560.10">
    <property type="entry name" value="Glucose Oxidase, domain 3"/>
    <property type="match status" value="1"/>
</dbReference>
<sequence>MTVKYDYIIIGAGSAGCVLANRLSSDPRNEVLLLEAGGKNRSLLVTMPKGIGKLVSNPKHAWQYAVDPHRGGGVEVNEGWVRGRGLGGSSAVNGMLYVRGQPQDYEAWEREAGPEWGWSAMKQAFRSIEDHELGDDGLRGAGGPVHVSTGKFRYPLAEKVIQAGEQLGLKRKDDLNREDQEGIGYYSHNIKNGRRQSAAVAFLDPIRNRSNLHIITDVHVDRILFEGRRASGVQCRVNGKESIFETRHEILLSAGAVNSPKLLQLSGIGPATLLKSLGIEVIHDSPDVGSRMLEHLGFSATYRLKGDPGTNHHFYGIGLVRSVIQYLVSRTGPLATGPLEIGAFVRTNPSEPTPNLQFYIGGLTVSVSEDLIEPAPLHSVQHYPGMTVSGSLMHLESEGKIQITSSDPDAPLAITPNWLSTAKDQRAAIEMTHYIRRLVSQPALAPFITAEMIPGLDVQSDEDILLAVRRLASCGTHAVRTCRMGHDAQSVVDERLRVRGVQGLRVIDCSVMPGLISGNTNAPAMATGWRASDLILEDASLRTTV</sequence>
<dbReference type="InterPro" id="IPR036188">
    <property type="entry name" value="FAD/NAD-bd_sf"/>
</dbReference>
<evidence type="ECO:0000313" key="11">
    <source>
        <dbReference type="Proteomes" id="UP000033662"/>
    </source>
</evidence>
<dbReference type="InterPro" id="IPR012132">
    <property type="entry name" value="GMC_OxRdtase"/>
</dbReference>
<dbReference type="SUPFAM" id="SSF54373">
    <property type="entry name" value="FAD-linked reductases, C-terminal domain"/>
    <property type="match status" value="1"/>
</dbReference>
<dbReference type="PROSITE" id="PS00623">
    <property type="entry name" value="GMC_OXRED_1"/>
    <property type="match status" value="1"/>
</dbReference>
<keyword evidence="5" id="KW-0560">Oxidoreductase</keyword>
<dbReference type="SUPFAM" id="SSF51905">
    <property type="entry name" value="FAD/NAD(P)-binding domain"/>
    <property type="match status" value="1"/>
</dbReference>
<keyword evidence="4 6" id="KW-0274">FAD</keyword>
<dbReference type="GO" id="GO:0050660">
    <property type="term" value="F:flavin adenine dinucleotide binding"/>
    <property type="evidence" value="ECO:0007669"/>
    <property type="project" value="InterPro"/>
</dbReference>
<dbReference type="PANTHER" id="PTHR11552:SF147">
    <property type="entry name" value="CHOLINE DEHYDROGENASE, MITOCHONDRIAL"/>
    <property type="match status" value="1"/>
</dbReference>
<evidence type="ECO:0000256" key="7">
    <source>
        <dbReference type="RuleBase" id="RU003968"/>
    </source>
</evidence>
<comment type="caution">
    <text evidence="10">The sequence shown here is derived from an EMBL/GenBank/DDBJ whole genome shotgun (WGS) entry which is preliminary data.</text>
</comment>
<dbReference type="PANTHER" id="PTHR11552">
    <property type="entry name" value="GLUCOSE-METHANOL-CHOLINE GMC OXIDOREDUCTASE"/>
    <property type="match status" value="1"/>
</dbReference>
<evidence type="ECO:0000256" key="2">
    <source>
        <dbReference type="ARBA" id="ARBA00010790"/>
    </source>
</evidence>
<protein>
    <submittedName>
        <fullName evidence="10">Glucose-methanol-choline oxidoreductase</fullName>
    </submittedName>
</protein>
<evidence type="ECO:0000259" key="8">
    <source>
        <dbReference type="PROSITE" id="PS00623"/>
    </source>
</evidence>
<organism evidence="10 11">
    <name type="scientific">Pseudomonas kilonensis</name>
    <dbReference type="NCBI Taxonomy" id="132476"/>
    <lineage>
        <taxon>Bacteria</taxon>
        <taxon>Pseudomonadati</taxon>
        <taxon>Pseudomonadota</taxon>
        <taxon>Gammaproteobacteria</taxon>
        <taxon>Pseudomonadales</taxon>
        <taxon>Pseudomonadaceae</taxon>
        <taxon>Pseudomonas</taxon>
    </lineage>
</organism>
<proteinExistence type="inferred from homology"/>
<dbReference type="Pfam" id="PF05199">
    <property type="entry name" value="GMC_oxred_C"/>
    <property type="match status" value="1"/>
</dbReference>
<feature type="domain" description="Glucose-methanol-choline oxidoreductase N-terminal" evidence="9">
    <location>
        <begin position="255"/>
        <end position="269"/>
    </location>
</feature>
<dbReference type="AlphaFoldDB" id="A0A0F4XVX9"/>
<dbReference type="InterPro" id="IPR000172">
    <property type="entry name" value="GMC_OxRdtase_N"/>
</dbReference>
<evidence type="ECO:0000313" key="10">
    <source>
        <dbReference type="EMBL" id="KKA09986.1"/>
    </source>
</evidence>
<comment type="cofactor">
    <cofactor evidence="1 6">
        <name>FAD</name>
        <dbReference type="ChEBI" id="CHEBI:57692"/>
    </cofactor>
</comment>
<dbReference type="InterPro" id="IPR007867">
    <property type="entry name" value="GMC_OxRtase_C"/>
</dbReference>
<dbReference type="PROSITE" id="PS00624">
    <property type="entry name" value="GMC_OXRED_2"/>
    <property type="match status" value="1"/>
</dbReference>
<dbReference type="PATRIC" id="fig|132476.4.peg.255"/>
<feature type="domain" description="Glucose-methanol-choline oxidoreductase N-terminal" evidence="8">
    <location>
        <begin position="83"/>
        <end position="106"/>
    </location>
</feature>
<comment type="similarity">
    <text evidence="2 7">Belongs to the GMC oxidoreductase family.</text>
</comment>
<accession>A0A0F4XVX9</accession>
<evidence type="ECO:0000256" key="1">
    <source>
        <dbReference type="ARBA" id="ARBA00001974"/>
    </source>
</evidence>
<evidence type="ECO:0000256" key="5">
    <source>
        <dbReference type="ARBA" id="ARBA00023002"/>
    </source>
</evidence>
<dbReference type="PIRSF" id="PIRSF000137">
    <property type="entry name" value="Alcohol_oxidase"/>
    <property type="match status" value="1"/>
</dbReference>